<reference evidence="2" key="1">
    <citation type="submission" date="2016-10" db="EMBL/GenBank/DDBJ databases">
        <authorList>
            <person name="Varghese N."/>
            <person name="Submissions S."/>
        </authorList>
    </citation>
    <scope>NUCLEOTIDE SEQUENCE [LARGE SCALE GENOMIC DNA]</scope>
    <source>
        <strain evidence="2">DSM 8987</strain>
    </source>
</reference>
<accession>A0A1G7DYQ3</accession>
<gene>
    <name evidence="1" type="ORF">SAMN05661003_11642</name>
</gene>
<dbReference type="AlphaFoldDB" id="A0A1G7DYQ3"/>
<evidence type="ECO:0000313" key="2">
    <source>
        <dbReference type="Proteomes" id="UP000243205"/>
    </source>
</evidence>
<protein>
    <submittedName>
        <fullName evidence="1">Uncharacterized protein</fullName>
    </submittedName>
</protein>
<organism evidence="1 2">
    <name type="scientific">Desulfuromonas thiophila</name>
    <dbReference type="NCBI Taxonomy" id="57664"/>
    <lineage>
        <taxon>Bacteria</taxon>
        <taxon>Pseudomonadati</taxon>
        <taxon>Thermodesulfobacteriota</taxon>
        <taxon>Desulfuromonadia</taxon>
        <taxon>Desulfuromonadales</taxon>
        <taxon>Desulfuromonadaceae</taxon>
        <taxon>Desulfuromonas</taxon>
    </lineage>
</organism>
<keyword evidence="2" id="KW-1185">Reference proteome</keyword>
<dbReference type="Proteomes" id="UP000243205">
    <property type="component" value="Unassembled WGS sequence"/>
</dbReference>
<name>A0A1G7DYQ3_9BACT</name>
<dbReference type="EMBL" id="FNAQ01000016">
    <property type="protein sequence ID" value="SDE56598.1"/>
    <property type="molecule type" value="Genomic_DNA"/>
</dbReference>
<sequence>MYYAKVKNVNPSLVRNLIETALVQHNLSEDDLIRKLGYLHIEQGRRDLTNLYCSGRNTVLLRRICARLELDHETVTGERSFENHEDYLRFTFEPTLLRVPARQRPNSITSVAFVGLSRLLCVGKFAFLRKASDGAQDLFIARQIREDYAQREDIMSFGKIIGYVFYATFDQARAYAVTGERLTEVEIVPVTVSASASTGHSVIASHSGIIPRLRSIETGEILSDTINAQSPL</sequence>
<proteinExistence type="predicted"/>
<dbReference type="RefSeq" id="WP_092079919.1">
    <property type="nucleotide sequence ID" value="NZ_FNAQ01000016.1"/>
</dbReference>
<evidence type="ECO:0000313" key="1">
    <source>
        <dbReference type="EMBL" id="SDE56598.1"/>
    </source>
</evidence>